<dbReference type="EMBL" id="CP121106">
    <property type="protein sequence ID" value="WFL76374.1"/>
    <property type="molecule type" value="Genomic_DNA"/>
</dbReference>
<evidence type="ECO:0000259" key="2">
    <source>
        <dbReference type="Pfam" id="PF03972"/>
    </source>
</evidence>
<dbReference type="InterPro" id="IPR045336">
    <property type="entry name" value="MmgE_PrpD_N"/>
</dbReference>
<dbReference type="Gene3D" id="1.10.4100.10">
    <property type="entry name" value="2-methylcitrate dehydratase PrpD"/>
    <property type="match status" value="1"/>
</dbReference>
<dbReference type="RefSeq" id="WP_278015140.1">
    <property type="nucleotide sequence ID" value="NZ_CP121106.1"/>
</dbReference>
<evidence type="ECO:0000313" key="4">
    <source>
        <dbReference type="EMBL" id="WFL76374.1"/>
    </source>
</evidence>
<reference evidence="4 5" key="1">
    <citation type="submission" date="2023-03" db="EMBL/GenBank/DDBJ databases">
        <title>Altererythrobacter sp. CAU 1644 isolated from sand.</title>
        <authorList>
            <person name="Kim W."/>
        </authorList>
    </citation>
    <scope>NUCLEOTIDE SEQUENCE [LARGE SCALE GENOMIC DNA]</scope>
    <source>
        <strain evidence="4 5">CAU 1644</strain>
    </source>
</reference>
<evidence type="ECO:0000313" key="5">
    <source>
        <dbReference type="Proteomes" id="UP001215827"/>
    </source>
</evidence>
<dbReference type="Pfam" id="PF03972">
    <property type="entry name" value="MmgE_PrpD_N"/>
    <property type="match status" value="1"/>
</dbReference>
<accession>A0ABY8FMX3</accession>
<dbReference type="Gene3D" id="3.30.1330.120">
    <property type="entry name" value="2-methylcitrate dehydratase PrpD"/>
    <property type="match status" value="1"/>
</dbReference>
<comment type="similarity">
    <text evidence="1">Belongs to the PrpD family.</text>
</comment>
<proteinExistence type="inferred from homology"/>
<keyword evidence="5" id="KW-1185">Reference proteome</keyword>
<dbReference type="InterPro" id="IPR045337">
    <property type="entry name" value="MmgE_PrpD_C"/>
</dbReference>
<dbReference type="InterPro" id="IPR036148">
    <property type="entry name" value="MmgE/PrpD_sf"/>
</dbReference>
<dbReference type="PANTHER" id="PTHR16943">
    <property type="entry name" value="2-METHYLCITRATE DEHYDRATASE-RELATED"/>
    <property type="match status" value="1"/>
</dbReference>
<dbReference type="InterPro" id="IPR042183">
    <property type="entry name" value="MmgE/PrpD_sf_1"/>
</dbReference>
<gene>
    <name evidence="4" type="ORF">P7228_10230</name>
</gene>
<evidence type="ECO:0000256" key="1">
    <source>
        <dbReference type="ARBA" id="ARBA00006174"/>
    </source>
</evidence>
<dbReference type="InterPro" id="IPR042188">
    <property type="entry name" value="MmgE/PrpD_sf_2"/>
</dbReference>
<feature type="domain" description="MmgE/PrpD N-terminal" evidence="2">
    <location>
        <begin position="63"/>
        <end position="217"/>
    </location>
</feature>
<dbReference type="InterPro" id="IPR005656">
    <property type="entry name" value="MmgE_PrpD"/>
</dbReference>
<sequence>MSDPLLAILVRTLARPVGKSERQRARLHLLDWLACVAGARDTEAGHLGSAISSQPWERATYLGNVLEMDDVHRTALLHPGPVVWPAAMSMASASIEQRLDAAARGYEAMIAIGAAFDAHHYAHWHPTATMGVFGACAAFGSLIGFAPIEYANALGNAGSVAGGLWHMRHDDVLTKQWHIYHAVRTGRDAALHVHYGATGPQGVLEGPQGLFAAMTETPGDLASNGDGWLIDQVSFKPWAACRHAHPAIDAAMELRQAGKLEAPFAVETYADALAFCDRPDPKTELDAKFSLQHAVAVVADGRSAEPQDFTEDAISALAGLRAQVTVAEDPGITARYPAHFGARVNGLELVDTLGDPERPVGEKEIVAKLHSLAKWGGLTEAQAERAVSLALHGDDAAALDSLLEEWTR</sequence>
<name>A0ABY8FMX3_9SPHN</name>
<evidence type="ECO:0000259" key="3">
    <source>
        <dbReference type="Pfam" id="PF19305"/>
    </source>
</evidence>
<dbReference type="Pfam" id="PF19305">
    <property type="entry name" value="MmgE_PrpD_C"/>
    <property type="match status" value="1"/>
</dbReference>
<dbReference type="PANTHER" id="PTHR16943:SF8">
    <property type="entry name" value="2-METHYLCITRATE DEHYDRATASE"/>
    <property type="match status" value="1"/>
</dbReference>
<feature type="domain" description="MmgE/PrpD C-terminal" evidence="3">
    <location>
        <begin position="238"/>
        <end position="387"/>
    </location>
</feature>
<dbReference type="Proteomes" id="UP001215827">
    <property type="component" value="Chromosome"/>
</dbReference>
<protein>
    <submittedName>
        <fullName evidence="4">MmgE/PrpD family protein</fullName>
    </submittedName>
</protein>
<dbReference type="SUPFAM" id="SSF103378">
    <property type="entry name" value="2-methylcitrate dehydratase PrpD"/>
    <property type="match status" value="1"/>
</dbReference>
<organism evidence="4 5">
    <name type="scientific">Altererythrobacter arenosus</name>
    <dbReference type="NCBI Taxonomy" id="3032592"/>
    <lineage>
        <taxon>Bacteria</taxon>
        <taxon>Pseudomonadati</taxon>
        <taxon>Pseudomonadota</taxon>
        <taxon>Alphaproteobacteria</taxon>
        <taxon>Sphingomonadales</taxon>
        <taxon>Erythrobacteraceae</taxon>
        <taxon>Altererythrobacter</taxon>
    </lineage>
</organism>